<evidence type="ECO:0000313" key="2">
    <source>
        <dbReference type="EMBL" id="TQL71341.1"/>
    </source>
</evidence>
<dbReference type="InterPro" id="IPR016181">
    <property type="entry name" value="Acyl_CoA_acyltransferase"/>
</dbReference>
<dbReference type="InterPro" id="IPR050276">
    <property type="entry name" value="MshD_Acetyltransferase"/>
</dbReference>
<dbReference type="Pfam" id="PF00583">
    <property type="entry name" value="Acetyltransf_1"/>
    <property type="match status" value="1"/>
</dbReference>
<reference evidence="2 3" key="1">
    <citation type="submission" date="2019-06" db="EMBL/GenBank/DDBJ databases">
        <title>Sequencing the genomes of 1000 actinobacteria strains.</title>
        <authorList>
            <person name="Klenk H.-P."/>
        </authorList>
    </citation>
    <scope>NUCLEOTIDE SEQUENCE [LARGE SCALE GENOMIC DNA]</scope>
    <source>
        <strain evidence="2 3">DSM 24083</strain>
    </source>
</reference>
<dbReference type="Gene3D" id="3.40.630.30">
    <property type="match status" value="1"/>
</dbReference>
<name>A0A543AFI5_9MICC</name>
<dbReference type="GO" id="GO:0005840">
    <property type="term" value="C:ribosome"/>
    <property type="evidence" value="ECO:0007669"/>
    <property type="project" value="UniProtKB-KW"/>
</dbReference>
<dbReference type="PANTHER" id="PTHR43617">
    <property type="entry name" value="L-AMINO ACID N-ACETYLTRANSFERASE"/>
    <property type="match status" value="1"/>
</dbReference>
<dbReference type="Proteomes" id="UP000319746">
    <property type="component" value="Unassembled WGS sequence"/>
</dbReference>
<evidence type="ECO:0000259" key="1">
    <source>
        <dbReference type="PROSITE" id="PS51186"/>
    </source>
</evidence>
<proteinExistence type="predicted"/>
<dbReference type="EMBL" id="VFOU01000003">
    <property type="protein sequence ID" value="TQL71341.1"/>
    <property type="molecule type" value="Genomic_DNA"/>
</dbReference>
<dbReference type="InterPro" id="IPR000182">
    <property type="entry name" value="GNAT_dom"/>
</dbReference>
<organism evidence="2 3">
    <name type="scientific">Enteractinococcus coprophilus</name>
    <dbReference type="NCBI Taxonomy" id="1027633"/>
    <lineage>
        <taxon>Bacteria</taxon>
        <taxon>Bacillati</taxon>
        <taxon>Actinomycetota</taxon>
        <taxon>Actinomycetes</taxon>
        <taxon>Micrococcales</taxon>
        <taxon>Micrococcaceae</taxon>
    </lineage>
</organism>
<dbReference type="GO" id="GO:0016747">
    <property type="term" value="F:acyltransferase activity, transferring groups other than amino-acyl groups"/>
    <property type="evidence" value="ECO:0007669"/>
    <property type="project" value="InterPro"/>
</dbReference>
<keyword evidence="2" id="KW-0689">Ribosomal protein</keyword>
<keyword evidence="3" id="KW-1185">Reference proteome</keyword>
<keyword evidence="2" id="KW-0687">Ribonucleoprotein</keyword>
<accession>A0A543AFI5</accession>
<dbReference type="OrthoDB" id="143110at2"/>
<dbReference type="SUPFAM" id="SSF55729">
    <property type="entry name" value="Acyl-CoA N-acyltransferases (Nat)"/>
    <property type="match status" value="1"/>
</dbReference>
<comment type="caution">
    <text evidence="2">The sequence shown here is derived from an EMBL/GenBank/DDBJ whole genome shotgun (WGS) entry which is preliminary data.</text>
</comment>
<dbReference type="AlphaFoldDB" id="A0A543AFI5"/>
<evidence type="ECO:0000313" key="3">
    <source>
        <dbReference type="Proteomes" id="UP000319746"/>
    </source>
</evidence>
<sequence>MSVSIRKAKLTDIHELVPLAARTFPLACPPEMDRAAIEQFIKNELNADVFADWITRDDCYVLVATDGAMLVGYTVCVEGELPDNAQLEMDLPVETTVMLSKFYVHPEFHGAGVSKKMMNHLMEQYVTSKQEWMWLGTNAANARAIGFYERAGFQHIGTRTFDVGGVVAQDVVLARRLPSL</sequence>
<dbReference type="RefSeq" id="WP_141866892.1">
    <property type="nucleotide sequence ID" value="NZ_BAABAN010000002.1"/>
</dbReference>
<dbReference type="PROSITE" id="PS51186">
    <property type="entry name" value="GNAT"/>
    <property type="match status" value="1"/>
</dbReference>
<protein>
    <submittedName>
        <fullName evidence="2">Ribosomal protein S18 acetylase RimI-like enzyme</fullName>
    </submittedName>
</protein>
<dbReference type="CDD" id="cd04301">
    <property type="entry name" value="NAT_SF"/>
    <property type="match status" value="1"/>
</dbReference>
<feature type="domain" description="N-acetyltransferase" evidence="1">
    <location>
        <begin position="3"/>
        <end position="178"/>
    </location>
</feature>
<gene>
    <name evidence="2" type="ORF">FB556_1816</name>
</gene>